<evidence type="ECO:0000256" key="13">
    <source>
        <dbReference type="ARBA" id="ARBA00023136"/>
    </source>
</evidence>
<evidence type="ECO:0000256" key="3">
    <source>
        <dbReference type="ARBA" id="ARBA00012944"/>
    </source>
</evidence>
<dbReference type="InterPro" id="IPR050269">
    <property type="entry name" value="ComplexI_Subunit6"/>
</dbReference>
<dbReference type="GO" id="GO:0008137">
    <property type="term" value="F:NADH dehydrogenase (ubiquinone) activity"/>
    <property type="evidence" value="ECO:0007669"/>
    <property type="project" value="UniProtKB-EC"/>
</dbReference>
<dbReference type="EC" id="7.1.1.2" evidence="3"/>
<dbReference type="EMBL" id="MG193463">
    <property type="protein sequence ID" value="AXS66028.1"/>
    <property type="molecule type" value="Genomic_DNA"/>
</dbReference>
<keyword evidence="9" id="KW-0249">Electron transport</keyword>
<keyword evidence="5" id="KW-0813">Transport</keyword>
<evidence type="ECO:0000256" key="11">
    <source>
        <dbReference type="ARBA" id="ARBA00023027"/>
    </source>
</evidence>
<keyword evidence="13 16" id="KW-0472">Membrane</keyword>
<evidence type="ECO:0000313" key="17">
    <source>
        <dbReference type="EMBL" id="AXS66028.1"/>
    </source>
</evidence>
<keyword evidence="12 17" id="KW-0496">Mitochondrion</keyword>
<sequence>MLLINYFLFFSTMIFLFLSHPLSLGSILLIQTIFIAMISGSMNLNYWFSYILFLIMIGGMLILFIYMTSIASNEKFKFSMKITFTIIFMSLMIFFLLMIYETIVFNMKFMTYEMFNWNLMTEYKNSMNKLFKLPLLSTFYMMIIYLFITLIMTVKITNLNYGPLRQKF</sequence>
<dbReference type="PANTHER" id="PTHR11435">
    <property type="entry name" value="NADH UBIQUINONE OXIDOREDUCTASE SUBUNIT ND6"/>
    <property type="match status" value="1"/>
</dbReference>
<keyword evidence="10 16" id="KW-1133">Transmembrane helix</keyword>
<evidence type="ECO:0000256" key="8">
    <source>
        <dbReference type="ARBA" id="ARBA00022967"/>
    </source>
</evidence>
<dbReference type="PANTHER" id="PTHR11435:SF1">
    <property type="entry name" value="NADH-UBIQUINONE OXIDOREDUCTASE CHAIN 6"/>
    <property type="match status" value="1"/>
</dbReference>
<name>A0A346RIY1_9CUCU</name>
<keyword evidence="6" id="KW-0679">Respiratory chain</keyword>
<geneLocation type="mitochondrion" evidence="17"/>
<evidence type="ECO:0000256" key="14">
    <source>
        <dbReference type="ARBA" id="ARBA00031019"/>
    </source>
</evidence>
<gene>
    <name evidence="17" type="primary">nad6</name>
</gene>
<evidence type="ECO:0000256" key="7">
    <source>
        <dbReference type="ARBA" id="ARBA00022692"/>
    </source>
</evidence>
<evidence type="ECO:0000256" key="6">
    <source>
        <dbReference type="ARBA" id="ARBA00022660"/>
    </source>
</evidence>
<evidence type="ECO:0000256" key="15">
    <source>
        <dbReference type="ARBA" id="ARBA00049551"/>
    </source>
</evidence>
<feature type="transmembrane region" description="Helical" evidence="16">
    <location>
        <begin position="6"/>
        <end position="35"/>
    </location>
</feature>
<evidence type="ECO:0000256" key="2">
    <source>
        <dbReference type="ARBA" id="ARBA00005698"/>
    </source>
</evidence>
<keyword evidence="8" id="KW-1278">Translocase</keyword>
<dbReference type="GO" id="GO:0031966">
    <property type="term" value="C:mitochondrial membrane"/>
    <property type="evidence" value="ECO:0007669"/>
    <property type="project" value="UniProtKB-SubCell"/>
</dbReference>
<evidence type="ECO:0000256" key="12">
    <source>
        <dbReference type="ARBA" id="ARBA00023128"/>
    </source>
</evidence>
<keyword evidence="7 16" id="KW-0812">Transmembrane</keyword>
<dbReference type="AlphaFoldDB" id="A0A346RIY1"/>
<evidence type="ECO:0000256" key="5">
    <source>
        <dbReference type="ARBA" id="ARBA00022448"/>
    </source>
</evidence>
<comment type="subcellular location">
    <subcellularLocation>
        <location evidence="1">Mitochondrion membrane</location>
        <topology evidence="1">Multi-pass membrane protein</topology>
    </subcellularLocation>
</comment>
<feature type="transmembrane region" description="Helical" evidence="16">
    <location>
        <begin position="78"/>
        <end position="100"/>
    </location>
</feature>
<evidence type="ECO:0000256" key="16">
    <source>
        <dbReference type="SAM" id="Phobius"/>
    </source>
</evidence>
<accession>A0A346RIY1</accession>
<evidence type="ECO:0000256" key="1">
    <source>
        <dbReference type="ARBA" id="ARBA00004225"/>
    </source>
</evidence>
<proteinExistence type="inferred from homology"/>
<organism evidence="17">
    <name type="scientific">Cobelura sp. KM-2017</name>
    <dbReference type="NCBI Taxonomy" id="2219490"/>
    <lineage>
        <taxon>Eukaryota</taxon>
        <taxon>Metazoa</taxon>
        <taxon>Ecdysozoa</taxon>
        <taxon>Arthropoda</taxon>
        <taxon>Hexapoda</taxon>
        <taxon>Insecta</taxon>
        <taxon>Pterygota</taxon>
        <taxon>Neoptera</taxon>
        <taxon>Endopterygota</taxon>
        <taxon>Coleoptera</taxon>
        <taxon>Polyphaga</taxon>
        <taxon>Cucujiformia</taxon>
        <taxon>Chrysomeloidea</taxon>
        <taxon>Cerambycidae</taxon>
        <taxon>Lamiinae</taxon>
        <taxon>Acanthocinini</taxon>
        <taxon>Cobelura</taxon>
    </lineage>
</organism>
<comment type="catalytic activity">
    <reaction evidence="15">
        <text>a ubiquinone + NADH + 5 H(+)(in) = a ubiquinol + NAD(+) + 4 H(+)(out)</text>
        <dbReference type="Rhea" id="RHEA:29091"/>
        <dbReference type="Rhea" id="RHEA-COMP:9565"/>
        <dbReference type="Rhea" id="RHEA-COMP:9566"/>
        <dbReference type="ChEBI" id="CHEBI:15378"/>
        <dbReference type="ChEBI" id="CHEBI:16389"/>
        <dbReference type="ChEBI" id="CHEBI:17976"/>
        <dbReference type="ChEBI" id="CHEBI:57540"/>
        <dbReference type="ChEBI" id="CHEBI:57945"/>
        <dbReference type="EC" id="7.1.1.2"/>
    </reaction>
</comment>
<feature type="transmembrane region" description="Helical" evidence="16">
    <location>
        <begin position="133"/>
        <end position="154"/>
    </location>
</feature>
<comment type="similarity">
    <text evidence="2">Belongs to the complex I subunit 6 family.</text>
</comment>
<evidence type="ECO:0000256" key="9">
    <source>
        <dbReference type="ARBA" id="ARBA00022982"/>
    </source>
</evidence>
<keyword evidence="11" id="KW-0520">NAD</keyword>
<evidence type="ECO:0000256" key="10">
    <source>
        <dbReference type="ARBA" id="ARBA00022989"/>
    </source>
</evidence>
<feature type="transmembrane region" description="Helical" evidence="16">
    <location>
        <begin position="47"/>
        <end position="66"/>
    </location>
</feature>
<protein>
    <recommendedName>
        <fullName evidence="4">NADH-ubiquinone oxidoreductase chain 6</fullName>
        <ecNumber evidence="3">7.1.1.2</ecNumber>
    </recommendedName>
    <alternativeName>
        <fullName evidence="14">NADH dehydrogenase subunit 6</fullName>
    </alternativeName>
</protein>
<evidence type="ECO:0000256" key="4">
    <source>
        <dbReference type="ARBA" id="ARBA00021095"/>
    </source>
</evidence>
<reference evidence="17" key="1">
    <citation type="journal article" date="2018" name="J. ISSAAS">
        <title>The contribution of mitochondrial metagenomics to large-scale data mining and phylogenetic analysis of Coleoptera.</title>
        <authorList>
            <person name="Miller K."/>
            <person name="Linard B."/>
            <person name="Motyka M."/>
            <person name="Bocek M."/>
            <person name="Vogler A.P."/>
        </authorList>
    </citation>
    <scope>NUCLEOTIDE SEQUENCE</scope>
</reference>